<dbReference type="GO" id="GO:0016791">
    <property type="term" value="F:phosphatase activity"/>
    <property type="evidence" value="ECO:0007669"/>
    <property type="project" value="TreeGrafter"/>
</dbReference>
<dbReference type="GO" id="GO:0008803">
    <property type="term" value="F:bis(5'-nucleosyl)-tetraphosphatase (symmetrical) activity"/>
    <property type="evidence" value="ECO:0007669"/>
    <property type="project" value="TreeGrafter"/>
</dbReference>
<dbReference type="AlphaFoldDB" id="A0A193FP71"/>
<dbReference type="Gene3D" id="3.60.21.10">
    <property type="match status" value="1"/>
</dbReference>
<gene>
    <name evidence="2" type="ORF">BAU06_09975</name>
    <name evidence="3" type="ORF">BAU08_10175</name>
</gene>
<dbReference type="Proteomes" id="UP000091897">
    <property type="component" value="Chromosome"/>
</dbReference>
<dbReference type="GO" id="GO:0110154">
    <property type="term" value="P:RNA decapping"/>
    <property type="evidence" value="ECO:0007669"/>
    <property type="project" value="TreeGrafter"/>
</dbReference>
<accession>A0A193FP71</accession>
<dbReference type="Proteomes" id="UP000092213">
    <property type="component" value="Chromosome"/>
</dbReference>
<dbReference type="PANTHER" id="PTHR42850">
    <property type="entry name" value="METALLOPHOSPHOESTERASE"/>
    <property type="match status" value="1"/>
</dbReference>
<dbReference type="EMBL" id="CP016171">
    <property type="protein sequence ID" value="ANN74695.1"/>
    <property type="molecule type" value="Genomic_DNA"/>
</dbReference>
<feature type="domain" description="Calcineurin-like phosphoesterase" evidence="1">
    <location>
        <begin position="17"/>
        <end position="191"/>
    </location>
</feature>
<proteinExistence type="predicted"/>
<dbReference type="EMBL" id="CP016170">
    <property type="protein sequence ID" value="ANN69547.1"/>
    <property type="molecule type" value="Genomic_DNA"/>
</dbReference>
<keyword evidence="4" id="KW-1185">Reference proteome</keyword>
<dbReference type="PANTHER" id="PTHR42850:SF11">
    <property type="entry name" value="BIS(5'-NUCLEOSYL)-TETRAPHOSPHATASE [SYMMETRICAL]"/>
    <property type="match status" value="1"/>
</dbReference>
<organism evidence="3 5">
    <name type="scientific">Bordetella bronchialis</name>
    <dbReference type="NCBI Taxonomy" id="463025"/>
    <lineage>
        <taxon>Bacteria</taxon>
        <taxon>Pseudomonadati</taxon>
        <taxon>Pseudomonadota</taxon>
        <taxon>Betaproteobacteria</taxon>
        <taxon>Burkholderiales</taxon>
        <taxon>Alcaligenaceae</taxon>
        <taxon>Bordetella</taxon>
    </lineage>
</organism>
<dbReference type="InterPro" id="IPR029052">
    <property type="entry name" value="Metallo-depent_PP-like"/>
</dbReference>
<evidence type="ECO:0000313" key="2">
    <source>
        <dbReference type="EMBL" id="ANN69547.1"/>
    </source>
</evidence>
<protein>
    <submittedName>
        <fullName evidence="3">Serine/threonine protein phosphatase</fullName>
    </submittedName>
</protein>
<dbReference type="KEGG" id="bbro:BAU06_09975"/>
<dbReference type="GO" id="GO:0005737">
    <property type="term" value="C:cytoplasm"/>
    <property type="evidence" value="ECO:0007669"/>
    <property type="project" value="TreeGrafter"/>
</dbReference>
<evidence type="ECO:0000313" key="5">
    <source>
        <dbReference type="Proteomes" id="UP000092213"/>
    </source>
</evidence>
<evidence type="ECO:0000313" key="4">
    <source>
        <dbReference type="Proteomes" id="UP000091897"/>
    </source>
</evidence>
<name>A0A193FP71_9BORD</name>
<dbReference type="InterPro" id="IPR050126">
    <property type="entry name" value="Ap4A_hydrolase"/>
</dbReference>
<reference evidence="4 5" key="1">
    <citation type="submission" date="2016-06" db="EMBL/GenBank/DDBJ databases">
        <title>Complete genome sequences of Bordetella bronchialis and Bordetella flabilis.</title>
        <authorList>
            <person name="LiPuma J.J."/>
            <person name="Spilker T."/>
        </authorList>
    </citation>
    <scope>NUCLEOTIDE SEQUENCE [LARGE SCALE GENOMIC DNA]</scope>
    <source>
        <strain evidence="3 5">AU17976</strain>
        <strain evidence="2 4">AU3182</strain>
    </source>
</reference>
<dbReference type="SUPFAM" id="SSF56300">
    <property type="entry name" value="Metallo-dependent phosphatases"/>
    <property type="match status" value="1"/>
</dbReference>
<dbReference type="OrthoDB" id="5296354at2"/>
<evidence type="ECO:0000259" key="1">
    <source>
        <dbReference type="Pfam" id="PF00149"/>
    </source>
</evidence>
<evidence type="ECO:0000313" key="3">
    <source>
        <dbReference type="EMBL" id="ANN74695.1"/>
    </source>
</evidence>
<dbReference type="RefSeq" id="WP_066358665.1">
    <property type="nucleotide sequence ID" value="NZ_CBCSFJ010000034.1"/>
</dbReference>
<dbReference type="STRING" id="463025.BAU08_10175"/>
<dbReference type="InterPro" id="IPR004843">
    <property type="entry name" value="Calcineurin-like_PHP"/>
</dbReference>
<dbReference type="Pfam" id="PF00149">
    <property type="entry name" value="Metallophos"/>
    <property type="match status" value="1"/>
</dbReference>
<sequence length="237" mass="26992">MPIDVLRFPRNTQGRDWAVGDIHGHFSRLRAALDAIRFDPERDRLFSVGDLTDRGPECREAPRWLAQPWFHAVQGNHEDYAVRYVRTGLVDTENWRANGGGWFLEMSPEDQRTHAEAYARMPLVIEVETQGGVVGIVHADCPVRDWDKLERYLRDRYKRARGICQWSRERLARADESGVRGVRAVVVGHTPLESPALLGNVYHIDTGGWMPGGHFTLLDLETLRPAPRPAMRGMAFS</sequence>